<dbReference type="RefSeq" id="WP_286191298.1">
    <property type="nucleotide sequence ID" value="NZ_BMPN01000003.1"/>
</dbReference>
<reference evidence="2" key="1">
    <citation type="journal article" date="2019" name="Int. J. Syst. Evol. Microbiol.">
        <title>The Global Catalogue of Microorganisms (GCM) 10K type strain sequencing project: providing services to taxonomists for standard genome sequencing and annotation.</title>
        <authorList>
            <consortium name="The Broad Institute Genomics Platform"/>
            <consortium name="The Broad Institute Genome Sequencing Center for Infectious Disease"/>
            <person name="Wu L."/>
            <person name="Ma J."/>
        </authorList>
    </citation>
    <scope>NUCLEOTIDE SEQUENCE [LARGE SCALE GENOMIC DNA]</scope>
    <source>
        <strain evidence="2">JCM 30071</strain>
    </source>
</reference>
<organism evidence="1 2">
    <name type="scientific">Virgibacillus kapii</name>
    <dbReference type="NCBI Taxonomy" id="1638645"/>
    <lineage>
        <taxon>Bacteria</taxon>
        <taxon>Bacillati</taxon>
        <taxon>Bacillota</taxon>
        <taxon>Bacilli</taxon>
        <taxon>Bacillales</taxon>
        <taxon>Bacillaceae</taxon>
        <taxon>Virgibacillus</taxon>
    </lineage>
</organism>
<dbReference type="Proteomes" id="UP000634435">
    <property type="component" value="Unassembled WGS sequence"/>
</dbReference>
<protein>
    <submittedName>
        <fullName evidence="1">Uncharacterized protein</fullName>
    </submittedName>
</protein>
<evidence type="ECO:0000313" key="1">
    <source>
        <dbReference type="EMBL" id="GGJ62091.1"/>
    </source>
</evidence>
<sequence>MLAMLFARYVIRGLWKYNDIPMELREEVDKILIAEGREDLINAK</sequence>
<evidence type="ECO:0000313" key="2">
    <source>
        <dbReference type="Proteomes" id="UP000634435"/>
    </source>
</evidence>
<gene>
    <name evidence="1" type="ORF">GCM10007111_25270</name>
</gene>
<comment type="caution">
    <text evidence="1">The sequence shown here is derived from an EMBL/GenBank/DDBJ whole genome shotgun (WGS) entry which is preliminary data.</text>
</comment>
<accession>A0ABQ2DMK6</accession>
<dbReference type="EMBL" id="BMPN01000003">
    <property type="protein sequence ID" value="GGJ62091.1"/>
    <property type="molecule type" value="Genomic_DNA"/>
</dbReference>
<keyword evidence="2" id="KW-1185">Reference proteome</keyword>
<name>A0ABQ2DMK6_9BACI</name>
<proteinExistence type="predicted"/>